<organism evidence="1">
    <name type="scientific">Myoviridae sp. ctNQV2</name>
    <dbReference type="NCBI Taxonomy" id="2827683"/>
    <lineage>
        <taxon>Viruses</taxon>
        <taxon>Duplodnaviria</taxon>
        <taxon>Heunggongvirae</taxon>
        <taxon>Uroviricota</taxon>
        <taxon>Caudoviricetes</taxon>
    </lineage>
</organism>
<accession>A0A8S5RZ27</accession>
<sequence length="50" mass="6029">MELKTVKFTETNSQGVKFNFTLYNFPIYTKKEIEELKQKCPKLYQMMLGF</sequence>
<dbReference type="EMBL" id="BK032510">
    <property type="protein sequence ID" value="DAF43989.1"/>
    <property type="molecule type" value="Genomic_DNA"/>
</dbReference>
<evidence type="ECO:0000313" key="1">
    <source>
        <dbReference type="EMBL" id="DAF43989.1"/>
    </source>
</evidence>
<reference evidence="1" key="1">
    <citation type="journal article" date="2021" name="Proc. Natl. Acad. Sci. U.S.A.">
        <title>A Catalog of Tens of Thousands of Viruses from Human Metagenomes Reveals Hidden Associations with Chronic Diseases.</title>
        <authorList>
            <person name="Tisza M.J."/>
            <person name="Buck C.B."/>
        </authorList>
    </citation>
    <scope>NUCLEOTIDE SEQUENCE</scope>
    <source>
        <strain evidence="1">CtNQV2</strain>
    </source>
</reference>
<name>A0A8S5RZ27_9CAUD</name>
<protein>
    <submittedName>
        <fullName evidence="1">Uncharacterized protein</fullName>
    </submittedName>
</protein>
<proteinExistence type="predicted"/>